<evidence type="ECO:0000256" key="2">
    <source>
        <dbReference type="SAM" id="SignalP"/>
    </source>
</evidence>
<keyword evidence="6" id="KW-1185">Reference proteome</keyword>
<dbReference type="PROSITE" id="PS51257">
    <property type="entry name" value="PROKAR_LIPOPROTEIN"/>
    <property type="match status" value="1"/>
</dbReference>
<dbReference type="EMBL" id="LKTR01000034">
    <property type="protein sequence ID" value="PKD17461.1"/>
    <property type="molecule type" value="Genomic_DNA"/>
</dbReference>
<dbReference type="EMBL" id="MJBR01000034">
    <property type="protein sequence ID" value="OEY71868.1"/>
    <property type="molecule type" value="Genomic_DNA"/>
</dbReference>
<keyword evidence="1 2" id="KW-0732">Signal</keyword>
<sequence length="266" mass="29268">MNKIPQFFRLSLIGFLLISLASSCVSRQEVVYFQGLEKAEAHMDKQRETSLKIKPNDLLTISVSAPEQAAALPFNLPVVGVPQGGMNTGMTVNGRQQLQTYLVEENGKIDFPVLGEISVEGLSQQQLASKLKKSIKRYVQAPIVNVRVVNFQISVLGEVNRPGTFDVQDAYFTLPQALGLAGDLSIYGKRNNILVMREEGGTTTHAYLDLGNADIINSPYYYLQQNDVIYVEPNAPQRQSASYNRNAGVYISIASVLVSVAVLLTR</sequence>
<evidence type="ECO:0000259" key="3">
    <source>
        <dbReference type="Pfam" id="PF02563"/>
    </source>
</evidence>
<evidence type="ECO:0000313" key="6">
    <source>
        <dbReference type="Proteomes" id="UP000176009"/>
    </source>
</evidence>
<evidence type="ECO:0000256" key="1">
    <source>
        <dbReference type="ARBA" id="ARBA00022729"/>
    </source>
</evidence>
<evidence type="ECO:0000313" key="5">
    <source>
        <dbReference type="EMBL" id="PKD17461.1"/>
    </source>
</evidence>
<dbReference type="Gene3D" id="3.30.1950.10">
    <property type="entry name" value="wza like domain"/>
    <property type="match status" value="1"/>
</dbReference>
<feature type="chain" id="PRO_5014994114" evidence="2">
    <location>
        <begin position="28"/>
        <end position="266"/>
    </location>
</feature>
<evidence type="ECO:0000313" key="4">
    <source>
        <dbReference type="EMBL" id="OEY71868.1"/>
    </source>
</evidence>
<feature type="signal peptide" evidence="2">
    <location>
        <begin position="1"/>
        <end position="27"/>
    </location>
</feature>
<dbReference type="PANTHER" id="PTHR33619">
    <property type="entry name" value="POLYSACCHARIDE EXPORT PROTEIN GFCE-RELATED"/>
    <property type="match status" value="1"/>
</dbReference>
<dbReference type="OrthoDB" id="662756at2"/>
<keyword evidence="5" id="KW-0813">Transport</keyword>
<reference evidence="5 7" key="1">
    <citation type="submission" date="2015-10" db="EMBL/GenBank/DDBJ databases">
        <title>Draft genome sequence of Salegentibacter salinarum KCTC 12975.</title>
        <authorList>
            <person name="Lin W."/>
            <person name="Zheng Q."/>
        </authorList>
    </citation>
    <scope>NUCLEOTIDE SEQUENCE [LARGE SCALE GENOMIC DNA]</scope>
    <source>
        <strain evidence="5 7">KCTC 12974</strain>
    </source>
</reference>
<evidence type="ECO:0000313" key="7">
    <source>
        <dbReference type="Proteomes" id="UP000232533"/>
    </source>
</evidence>
<organism evidence="5 7">
    <name type="scientific">Salegentibacter salarius</name>
    <dbReference type="NCBI Taxonomy" id="435906"/>
    <lineage>
        <taxon>Bacteria</taxon>
        <taxon>Pseudomonadati</taxon>
        <taxon>Bacteroidota</taxon>
        <taxon>Flavobacteriia</taxon>
        <taxon>Flavobacteriales</taxon>
        <taxon>Flavobacteriaceae</taxon>
        <taxon>Salegentibacter</taxon>
    </lineage>
</organism>
<name>A0A2N0TRU7_9FLAO</name>
<dbReference type="AlphaFoldDB" id="A0A2N0TRU7"/>
<dbReference type="Proteomes" id="UP000232533">
    <property type="component" value="Unassembled WGS sequence"/>
</dbReference>
<dbReference type="GO" id="GO:0015159">
    <property type="term" value="F:polysaccharide transmembrane transporter activity"/>
    <property type="evidence" value="ECO:0007669"/>
    <property type="project" value="InterPro"/>
</dbReference>
<dbReference type="InterPro" id="IPR003715">
    <property type="entry name" value="Poly_export_N"/>
</dbReference>
<keyword evidence="5" id="KW-0762">Sugar transport</keyword>
<protein>
    <submittedName>
        <fullName evidence="5">Sugar transporter</fullName>
    </submittedName>
</protein>
<dbReference type="Pfam" id="PF02563">
    <property type="entry name" value="Poly_export"/>
    <property type="match status" value="1"/>
</dbReference>
<feature type="domain" description="Polysaccharide export protein N-terminal" evidence="3">
    <location>
        <begin position="48"/>
        <end position="148"/>
    </location>
</feature>
<accession>A0A2N0TRU7</accession>
<comment type="caution">
    <text evidence="5">The sequence shown here is derived from an EMBL/GenBank/DDBJ whole genome shotgun (WGS) entry which is preliminary data.</text>
</comment>
<reference evidence="4 6" key="2">
    <citation type="submission" date="2016-09" db="EMBL/GenBank/DDBJ databases">
        <title>Genome Sequence of Salegentibacter salarius,Isolated from a Marine Solar Saltern of the Yellow Sea in South Korea.</title>
        <authorList>
            <person name="Zheng Q."/>
            <person name="Liu Y."/>
        </authorList>
    </citation>
    <scope>NUCLEOTIDE SEQUENCE [LARGE SCALE GENOMIC DNA]</scope>
    <source>
        <strain evidence="4 6">KCTC 12974</strain>
    </source>
</reference>
<gene>
    <name evidence="5" type="ORF">APR40_04185</name>
    <name evidence="4" type="ORF">BHS39_04185</name>
</gene>
<dbReference type="RefSeq" id="WP_070054949.1">
    <property type="nucleotide sequence ID" value="NZ_FVZF01000031.1"/>
</dbReference>
<dbReference type="PANTHER" id="PTHR33619:SF3">
    <property type="entry name" value="POLYSACCHARIDE EXPORT PROTEIN GFCE-RELATED"/>
    <property type="match status" value="1"/>
</dbReference>
<dbReference type="Proteomes" id="UP000176009">
    <property type="component" value="Unassembled WGS sequence"/>
</dbReference>
<proteinExistence type="predicted"/>
<dbReference type="InterPro" id="IPR049712">
    <property type="entry name" value="Poly_export"/>
</dbReference>